<accession>A0A016S077</accession>
<protein>
    <submittedName>
        <fullName evidence="2">Uncharacterized protein</fullName>
    </submittedName>
</protein>
<evidence type="ECO:0000313" key="2">
    <source>
        <dbReference type="EMBL" id="EYB83644.1"/>
    </source>
</evidence>
<name>A0A016S077_9BILA</name>
<proteinExistence type="predicted"/>
<comment type="caution">
    <text evidence="2">The sequence shown here is derived from an EMBL/GenBank/DDBJ whole genome shotgun (WGS) entry which is preliminary data.</text>
</comment>
<reference evidence="3" key="1">
    <citation type="journal article" date="2015" name="Nat. Genet.">
        <title>The genome and transcriptome of the zoonotic hookworm Ancylostoma ceylanicum identify infection-specific gene families.</title>
        <authorList>
            <person name="Schwarz E.M."/>
            <person name="Hu Y."/>
            <person name="Antoshechkin I."/>
            <person name="Miller M.M."/>
            <person name="Sternberg P.W."/>
            <person name="Aroian R.V."/>
        </authorList>
    </citation>
    <scope>NUCLEOTIDE SEQUENCE</scope>
    <source>
        <strain evidence="3">HY135</strain>
    </source>
</reference>
<dbReference type="EMBL" id="JARK01001668">
    <property type="protein sequence ID" value="EYB83644.1"/>
    <property type="molecule type" value="Genomic_DNA"/>
</dbReference>
<feature type="region of interest" description="Disordered" evidence="1">
    <location>
        <begin position="1"/>
        <end position="45"/>
    </location>
</feature>
<keyword evidence="3" id="KW-1185">Reference proteome</keyword>
<feature type="compositionally biased region" description="Basic and acidic residues" evidence="1">
    <location>
        <begin position="1"/>
        <end position="18"/>
    </location>
</feature>
<evidence type="ECO:0000256" key="1">
    <source>
        <dbReference type="SAM" id="MobiDB-lite"/>
    </source>
</evidence>
<gene>
    <name evidence="2" type="primary">Acey_s0332.g2781</name>
    <name evidence="2" type="ORF">Y032_0332g2781</name>
</gene>
<sequence>MKHFERDPNQFDDLRSKDQFIGASQSKTSVPSSLPDLVSEGSDSYTDVTSRHSCDACTADHAPIERGGVARVVSQLSIH</sequence>
<evidence type="ECO:0000313" key="3">
    <source>
        <dbReference type="Proteomes" id="UP000024635"/>
    </source>
</evidence>
<dbReference type="AlphaFoldDB" id="A0A016S077"/>
<organism evidence="2 3">
    <name type="scientific">Ancylostoma ceylanicum</name>
    <dbReference type="NCBI Taxonomy" id="53326"/>
    <lineage>
        <taxon>Eukaryota</taxon>
        <taxon>Metazoa</taxon>
        <taxon>Ecdysozoa</taxon>
        <taxon>Nematoda</taxon>
        <taxon>Chromadorea</taxon>
        <taxon>Rhabditida</taxon>
        <taxon>Rhabditina</taxon>
        <taxon>Rhabditomorpha</taxon>
        <taxon>Strongyloidea</taxon>
        <taxon>Ancylostomatidae</taxon>
        <taxon>Ancylostomatinae</taxon>
        <taxon>Ancylostoma</taxon>
    </lineage>
</organism>
<feature type="compositionally biased region" description="Polar residues" evidence="1">
    <location>
        <begin position="22"/>
        <end position="32"/>
    </location>
</feature>
<dbReference type="Proteomes" id="UP000024635">
    <property type="component" value="Unassembled WGS sequence"/>
</dbReference>